<keyword evidence="3" id="KW-1185">Reference proteome</keyword>
<feature type="non-terminal residue" evidence="2">
    <location>
        <position position="183"/>
    </location>
</feature>
<reference evidence="2" key="2">
    <citation type="submission" date="2023-05" db="EMBL/GenBank/DDBJ databases">
        <authorList>
            <person name="Fouks B."/>
        </authorList>
    </citation>
    <scope>NUCLEOTIDE SEQUENCE</scope>
    <source>
        <strain evidence="2">Stay&amp;Tobe</strain>
        <tissue evidence="2">Testes</tissue>
    </source>
</reference>
<feature type="domain" description="Ionotropic receptor 75a N-terminal" evidence="1">
    <location>
        <begin position="8"/>
        <end position="90"/>
    </location>
</feature>
<dbReference type="Proteomes" id="UP001233999">
    <property type="component" value="Unassembled WGS sequence"/>
</dbReference>
<dbReference type="InterPro" id="IPR057074">
    <property type="entry name" value="IR75A_N"/>
</dbReference>
<evidence type="ECO:0000313" key="3">
    <source>
        <dbReference type="Proteomes" id="UP001233999"/>
    </source>
</evidence>
<comment type="caution">
    <text evidence="2">The sequence shown here is derived from an EMBL/GenBank/DDBJ whole genome shotgun (WGS) entry which is preliminary data.</text>
</comment>
<protein>
    <recommendedName>
        <fullName evidence="1">Ionotropic receptor 75a N-terminal domain-containing protein</fullName>
    </recommendedName>
</protein>
<dbReference type="Pfam" id="PF24576">
    <property type="entry name" value="IR75A_N"/>
    <property type="match status" value="1"/>
</dbReference>
<gene>
    <name evidence="2" type="ORF">L9F63_027794</name>
</gene>
<evidence type="ECO:0000259" key="1">
    <source>
        <dbReference type="Pfam" id="PF24576"/>
    </source>
</evidence>
<dbReference type="Gene3D" id="3.40.190.10">
    <property type="entry name" value="Periplasmic binding protein-like II"/>
    <property type="match status" value="1"/>
</dbReference>
<organism evidence="2 3">
    <name type="scientific">Diploptera punctata</name>
    <name type="common">Pacific beetle cockroach</name>
    <dbReference type="NCBI Taxonomy" id="6984"/>
    <lineage>
        <taxon>Eukaryota</taxon>
        <taxon>Metazoa</taxon>
        <taxon>Ecdysozoa</taxon>
        <taxon>Arthropoda</taxon>
        <taxon>Hexapoda</taxon>
        <taxon>Insecta</taxon>
        <taxon>Pterygota</taxon>
        <taxon>Neoptera</taxon>
        <taxon>Polyneoptera</taxon>
        <taxon>Dictyoptera</taxon>
        <taxon>Blattodea</taxon>
        <taxon>Blaberoidea</taxon>
        <taxon>Blaberidae</taxon>
        <taxon>Diplopterinae</taxon>
        <taxon>Diploptera</taxon>
    </lineage>
</organism>
<proteinExistence type="predicted"/>
<name>A0AAD8EHZ3_DIPPU</name>
<accession>A0AAD8EHZ3</accession>
<evidence type="ECO:0000313" key="2">
    <source>
        <dbReference type="EMBL" id="KAJ9590998.1"/>
    </source>
</evidence>
<dbReference type="SUPFAM" id="SSF53850">
    <property type="entry name" value="Periplasmic binding protein-like II"/>
    <property type="match status" value="1"/>
</dbReference>
<reference evidence="2" key="1">
    <citation type="journal article" date="2023" name="IScience">
        <title>Live-bearing cockroach genome reveals convergent evolutionary mechanisms linked to viviparity in insects and beyond.</title>
        <authorList>
            <person name="Fouks B."/>
            <person name="Harrison M.C."/>
            <person name="Mikhailova A.A."/>
            <person name="Marchal E."/>
            <person name="English S."/>
            <person name="Carruthers M."/>
            <person name="Jennings E.C."/>
            <person name="Chiamaka E.L."/>
            <person name="Frigard R.A."/>
            <person name="Pippel M."/>
            <person name="Attardo G.M."/>
            <person name="Benoit J.B."/>
            <person name="Bornberg-Bauer E."/>
            <person name="Tobe S.S."/>
        </authorList>
    </citation>
    <scope>NUCLEOTIDE SEQUENCE</scope>
    <source>
        <strain evidence="2">Stay&amp;Tobe</strain>
    </source>
</reference>
<dbReference type="AlphaFoldDB" id="A0AAD8EHZ3"/>
<sequence length="183" mass="20904">FTGPLWIIFLDNAQDREELLGDVVIPINTELLLAKKTQNGIYLEEMFNIENKSKKILNYFGVWSEQSGLNVTNNQLYERRKNFNGMKFQANPPMTNVMENGPVISIDGFVGEVWRDLENSLNFTTVYHIPMIQTENNTLVDGKWQGMFDEVRNSISLLGIDSITMTGERAQKVDFAMSLLSTK</sequence>
<dbReference type="EMBL" id="JASPKZ010004138">
    <property type="protein sequence ID" value="KAJ9590998.1"/>
    <property type="molecule type" value="Genomic_DNA"/>
</dbReference>